<proteinExistence type="predicted"/>
<gene>
    <name evidence="2" type="ORF">C8J25_101731</name>
</gene>
<evidence type="ECO:0000313" key="2">
    <source>
        <dbReference type="EMBL" id="PTW49223.1"/>
    </source>
</evidence>
<dbReference type="AlphaFoldDB" id="A0A2T5UCL1"/>
<protein>
    <submittedName>
        <fullName evidence="2">Uncharacterized protein</fullName>
    </submittedName>
</protein>
<sequence>MSTAANTTDDSDGTVDGTSNDAVPIVHKIFGAFANALAAQPDRAAVAERLRKALVTDGARSEAALRAVLFDGGDL</sequence>
<accession>A0A2T5UCL1</accession>
<reference evidence="2 3" key="1">
    <citation type="submission" date="2018-04" db="EMBL/GenBank/DDBJ databases">
        <title>Genomic Encyclopedia of Type Strains, Phase III (KMG-III): the genomes of soil and plant-associated and newly described type strains.</title>
        <authorList>
            <person name="Whitman W."/>
        </authorList>
    </citation>
    <scope>NUCLEOTIDE SEQUENCE [LARGE SCALE GENOMIC DNA]</scope>
    <source>
        <strain evidence="2 3">MA-olki</strain>
    </source>
</reference>
<dbReference type="Proteomes" id="UP000244013">
    <property type="component" value="Unassembled WGS sequence"/>
</dbReference>
<evidence type="ECO:0000256" key="1">
    <source>
        <dbReference type="SAM" id="MobiDB-lite"/>
    </source>
</evidence>
<dbReference type="RefSeq" id="WP_107952233.1">
    <property type="nucleotide sequence ID" value="NZ_QAYE01000001.1"/>
</dbReference>
<dbReference type="EMBL" id="QAYE01000001">
    <property type="protein sequence ID" value="PTW49223.1"/>
    <property type="molecule type" value="Genomic_DNA"/>
</dbReference>
<evidence type="ECO:0000313" key="3">
    <source>
        <dbReference type="Proteomes" id="UP000244013"/>
    </source>
</evidence>
<dbReference type="GeneID" id="91004802"/>
<name>A0A2T5UCL1_9SPHN</name>
<feature type="region of interest" description="Disordered" evidence="1">
    <location>
        <begin position="1"/>
        <end position="20"/>
    </location>
</feature>
<comment type="caution">
    <text evidence="2">The sequence shown here is derived from an EMBL/GenBank/DDBJ whole genome shotgun (WGS) entry which is preliminary data.</text>
</comment>
<organism evidence="2 3">
    <name type="scientific">Sphingomonas faeni</name>
    <dbReference type="NCBI Taxonomy" id="185950"/>
    <lineage>
        <taxon>Bacteria</taxon>
        <taxon>Pseudomonadati</taxon>
        <taxon>Pseudomonadota</taxon>
        <taxon>Alphaproteobacteria</taxon>
        <taxon>Sphingomonadales</taxon>
        <taxon>Sphingomonadaceae</taxon>
        <taxon>Sphingomonas</taxon>
    </lineage>
</organism>